<accession>A0A9N8NA80</accession>
<gene>
    <name evidence="1" type="ORF">R70211_07742</name>
</gene>
<evidence type="ECO:0000313" key="2">
    <source>
        <dbReference type="Proteomes" id="UP000675121"/>
    </source>
</evidence>
<dbReference type="Proteomes" id="UP000675121">
    <property type="component" value="Unassembled WGS sequence"/>
</dbReference>
<organism evidence="1 2">
    <name type="scientific">Paraburkholderia domus</name>
    <dbReference type="NCBI Taxonomy" id="2793075"/>
    <lineage>
        <taxon>Bacteria</taxon>
        <taxon>Pseudomonadati</taxon>
        <taxon>Pseudomonadota</taxon>
        <taxon>Betaproteobacteria</taxon>
        <taxon>Burkholderiales</taxon>
        <taxon>Burkholderiaceae</taxon>
        <taxon>Paraburkholderia</taxon>
    </lineage>
</organism>
<reference evidence="1" key="1">
    <citation type="submission" date="2021-02" db="EMBL/GenBank/DDBJ databases">
        <authorList>
            <person name="Vanwijnsberghe S."/>
        </authorList>
    </citation>
    <scope>NUCLEOTIDE SEQUENCE</scope>
    <source>
        <strain evidence="1">R-70211</strain>
    </source>
</reference>
<keyword evidence="2" id="KW-1185">Reference proteome</keyword>
<sequence length="104" mass="11626">MAAQLRRTVERRQHGNVQYAALFAINACARPHPPETNLLRVLVDHRIEVISCLVLGLQKCVSHELTHDLPANLFRAHPDLCVQPNYRAHECSPGCTRANPALSN</sequence>
<proteinExistence type="predicted"/>
<protein>
    <submittedName>
        <fullName evidence="1">Uncharacterized protein</fullName>
    </submittedName>
</protein>
<dbReference type="AlphaFoldDB" id="A0A9N8NA80"/>
<dbReference type="EMBL" id="CAJNAS010000090">
    <property type="protein sequence ID" value="CAE6970051.1"/>
    <property type="molecule type" value="Genomic_DNA"/>
</dbReference>
<evidence type="ECO:0000313" key="1">
    <source>
        <dbReference type="EMBL" id="CAE6970051.1"/>
    </source>
</evidence>
<name>A0A9N8NA80_9BURK</name>
<comment type="caution">
    <text evidence="1">The sequence shown here is derived from an EMBL/GenBank/DDBJ whole genome shotgun (WGS) entry which is preliminary data.</text>
</comment>